<dbReference type="SUPFAM" id="SSF103473">
    <property type="entry name" value="MFS general substrate transporter"/>
    <property type="match status" value="1"/>
</dbReference>
<feature type="transmembrane region" description="Helical" evidence="6">
    <location>
        <begin position="429"/>
        <end position="450"/>
    </location>
</feature>
<feature type="transmembrane region" description="Helical" evidence="6">
    <location>
        <begin position="40"/>
        <end position="57"/>
    </location>
</feature>
<dbReference type="InterPro" id="IPR020846">
    <property type="entry name" value="MFS_dom"/>
</dbReference>
<dbReference type="InterPro" id="IPR011701">
    <property type="entry name" value="MFS"/>
</dbReference>
<keyword evidence="4 6" id="KW-1133">Transmembrane helix</keyword>
<feature type="transmembrane region" description="Helical" evidence="6">
    <location>
        <begin position="308"/>
        <end position="327"/>
    </location>
</feature>
<feature type="transmembrane region" description="Helical" evidence="6">
    <location>
        <begin position="171"/>
        <end position="191"/>
    </location>
</feature>
<sequence>MSSSPEKMTDEKDIVVVDVNDVAHGEEIDHVAERKVLRKIDWNLISIFGALYMMSFLDRANIGNARLTTFTHDLGLVGNQFGAATSVVYATYVVFEPIWTTLLKIITPRYLLTASTICWSAITIGTAFVKNFDQLVACRVLLGAFEAGVIPCSTLYLTMTYNRDEYVSRQTVVFTFSAISSGFGGLLAYGLSHIHGKLAGWQWLYLVEGLMSACLVPIAWWRIPNEVTEAKWLTPEERALMKARKERNRRIYNEDEEFSWAAIVSILKDVRLWIAAVSHFGIDSTLYSLTTFMPSLIAGLGFTSTVDAQLLTVPVYAIAAVSFALCGHFSDKYKVRAPFIGGSLCIGLIGYIMILAAPEVGVRYAGVFVTSIALYTTSSLNVLWAADNISGHYRRAFAMGFIQFIGNSSGACVGFIFTQQSAPRYKKGLYYDIAMTAMSIILTFALWYIAKTRNAKKRELVAAGAPDQPELGDANPHYTYFL</sequence>
<feature type="transmembrane region" description="Helical" evidence="6">
    <location>
        <begin position="203"/>
        <end position="223"/>
    </location>
</feature>
<accession>A0AAW0Z203</accession>
<evidence type="ECO:0000313" key="8">
    <source>
        <dbReference type="EMBL" id="KAK8864132.1"/>
    </source>
</evidence>
<comment type="subcellular location">
    <subcellularLocation>
        <location evidence="1">Membrane</location>
        <topology evidence="1">Multi-pass membrane protein</topology>
    </subcellularLocation>
</comment>
<feature type="transmembrane region" description="Helical" evidence="6">
    <location>
        <begin position="136"/>
        <end position="159"/>
    </location>
</feature>
<feature type="transmembrane region" description="Helical" evidence="6">
    <location>
        <begin position="110"/>
        <end position="129"/>
    </location>
</feature>
<evidence type="ECO:0000256" key="4">
    <source>
        <dbReference type="ARBA" id="ARBA00022989"/>
    </source>
</evidence>
<feature type="transmembrane region" description="Helical" evidence="6">
    <location>
        <begin position="339"/>
        <end position="358"/>
    </location>
</feature>
<evidence type="ECO:0000256" key="2">
    <source>
        <dbReference type="ARBA" id="ARBA00022448"/>
    </source>
</evidence>
<name>A0AAW0Z203_9TREE</name>
<keyword evidence="2" id="KW-0813">Transport</keyword>
<proteinExistence type="predicted"/>
<reference evidence="8 9" key="1">
    <citation type="journal article" date="2024" name="bioRxiv">
        <title>Comparative genomics of Cryptococcus and Kwoniella reveals pathogenesis evolution and contrasting karyotype dynamics via intercentromeric recombination or chromosome fusion.</title>
        <authorList>
            <person name="Coelho M.A."/>
            <person name="David-Palma M."/>
            <person name="Shea T."/>
            <person name="Bowers K."/>
            <person name="McGinley-Smith S."/>
            <person name="Mohammad A.W."/>
            <person name="Gnirke A."/>
            <person name="Yurkov A.M."/>
            <person name="Nowrousian M."/>
            <person name="Sun S."/>
            <person name="Cuomo C.A."/>
            <person name="Heitman J."/>
        </authorList>
    </citation>
    <scope>NUCLEOTIDE SEQUENCE [LARGE SCALE GENOMIC DNA]</scope>
    <source>
        <strain evidence="8 9">CBS 13917</strain>
    </source>
</reference>
<dbReference type="Pfam" id="PF07690">
    <property type="entry name" value="MFS_1"/>
    <property type="match status" value="1"/>
</dbReference>
<dbReference type="PANTHER" id="PTHR43791">
    <property type="entry name" value="PERMEASE-RELATED"/>
    <property type="match status" value="1"/>
</dbReference>
<dbReference type="GO" id="GO:0016020">
    <property type="term" value="C:membrane"/>
    <property type="evidence" value="ECO:0007669"/>
    <property type="project" value="UniProtKB-SubCell"/>
</dbReference>
<evidence type="ECO:0000259" key="7">
    <source>
        <dbReference type="PROSITE" id="PS50850"/>
    </source>
</evidence>
<protein>
    <recommendedName>
        <fullName evidence="7">Major facilitator superfamily (MFS) profile domain-containing protein</fullName>
    </recommendedName>
</protein>
<dbReference type="Proteomes" id="UP001388673">
    <property type="component" value="Unassembled WGS sequence"/>
</dbReference>
<dbReference type="PROSITE" id="PS50850">
    <property type="entry name" value="MFS"/>
    <property type="match status" value="1"/>
</dbReference>
<dbReference type="RefSeq" id="XP_066804428.1">
    <property type="nucleotide sequence ID" value="XM_066944505.1"/>
</dbReference>
<keyword evidence="3 6" id="KW-0812">Transmembrane</keyword>
<feature type="transmembrane region" description="Helical" evidence="6">
    <location>
        <begin position="364"/>
        <end position="384"/>
    </location>
</feature>
<dbReference type="GO" id="GO:0022857">
    <property type="term" value="F:transmembrane transporter activity"/>
    <property type="evidence" value="ECO:0007669"/>
    <property type="project" value="InterPro"/>
</dbReference>
<evidence type="ECO:0000256" key="5">
    <source>
        <dbReference type="ARBA" id="ARBA00023136"/>
    </source>
</evidence>
<keyword evidence="5 6" id="KW-0472">Membrane</keyword>
<feature type="transmembrane region" description="Helical" evidence="6">
    <location>
        <begin position="396"/>
        <end position="417"/>
    </location>
</feature>
<gene>
    <name evidence="8" type="ORF">IAR55_001378</name>
</gene>
<dbReference type="KEGG" id="kne:92178637"/>
<evidence type="ECO:0000256" key="6">
    <source>
        <dbReference type="SAM" id="Phobius"/>
    </source>
</evidence>
<dbReference type="PANTHER" id="PTHR43791:SF101">
    <property type="entry name" value="HIGH-AFFINITY NICOTINIC ACID TRANSPORTER"/>
    <property type="match status" value="1"/>
</dbReference>
<dbReference type="FunFam" id="1.20.1250.20:FF:000013">
    <property type="entry name" value="MFS general substrate transporter"/>
    <property type="match status" value="1"/>
</dbReference>
<keyword evidence="9" id="KW-1185">Reference proteome</keyword>
<dbReference type="InterPro" id="IPR036259">
    <property type="entry name" value="MFS_trans_sf"/>
</dbReference>
<evidence type="ECO:0000256" key="3">
    <source>
        <dbReference type="ARBA" id="ARBA00022692"/>
    </source>
</evidence>
<feature type="transmembrane region" description="Helical" evidence="6">
    <location>
        <begin position="284"/>
        <end position="302"/>
    </location>
</feature>
<dbReference type="Gene3D" id="1.20.1250.20">
    <property type="entry name" value="MFS general substrate transporter like domains"/>
    <property type="match status" value="2"/>
</dbReference>
<comment type="caution">
    <text evidence="8">The sequence shown here is derived from an EMBL/GenBank/DDBJ whole genome shotgun (WGS) entry which is preliminary data.</text>
</comment>
<organism evidence="8 9">
    <name type="scientific">Kwoniella newhampshirensis</name>
    <dbReference type="NCBI Taxonomy" id="1651941"/>
    <lineage>
        <taxon>Eukaryota</taxon>
        <taxon>Fungi</taxon>
        <taxon>Dikarya</taxon>
        <taxon>Basidiomycota</taxon>
        <taxon>Agaricomycotina</taxon>
        <taxon>Tremellomycetes</taxon>
        <taxon>Tremellales</taxon>
        <taxon>Cryptococcaceae</taxon>
        <taxon>Kwoniella</taxon>
    </lineage>
</organism>
<dbReference type="EMBL" id="JBCAWK010000003">
    <property type="protein sequence ID" value="KAK8864132.1"/>
    <property type="molecule type" value="Genomic_DNA"/>
</dbReference>
<evidence type="ECO:0000313" key="9">
    <source>
        <dbReference type="Proteomes" id="UP001388673"/>
    </source>
</evidence>
<dbReference type="GeneID" id="92178637"/>
<feature type="domain" description="Major facilitator superfamily (MFS) profile" evidence="7">
    <location>
        <begin position="44"/>
        <end position="453"/>
    </location>
</feature>
<evidence type="ECO:0000256" key="1">
    <source>
        <dbReference type="ARBA" id="ARBA00004141"/>
    </source>
</evidence>
<dbReference type="FunFam" id="1.20.1250.20:FF:000370">
    <property type="entry name" value="Nicotinic acid permease"/>
    <property type="match status" value="1"/>
</dbReference>
<dbReference type="AlphaFoldDB" id="A0AAW0Z203"/>